<name>A0A3Q0FDW1_VIGRR</name>
<dbReference type="OrthoDB" id="1434354at2759"/>
<reference evidence="3" key="2">
    <citation type="submission" date="2025-08" db="UniProtKB">
        <authorList>
            <consortium name="RefSeq"/>
        </authorList>
    </citation>
    <scope>IDENTIFICATION</scope>
    <source>
        <tissue evidence="3">Leaf</tissue>
    </source>
</reference>
<feature type="region of interest" description="Disordered" evidence="1">
    <location>
        <begin position="229"/>
        <end position="262"/>
    </location>
</feature>
<feature type="compositionally biased region" description="Basic and acidic residues" evidence="1">
    <location>
        <begin position="231"/>
        <end position="251"/>
    </location>
</feature>
<organism evidence="2 3">
    <name type="scientific">Vigna radiata var. radiata</name>
    <name type="common">Mung bean</name>
    <name type="synonym">Phaseolus aureus</name>
    <dbReference type="NCBI Taxonomy" id="3916"/>
    <lineage>
        <taxon>Eukaryota</taxon>
        <taxon>Viridiplantae</taxon>
        <taxon>Streptophyta</taxon>
        <taxon>Embryophyta</taxon>
        <taxon>Tracheophyta</taxon>
        <taxon>Spermatophyta</taxon>
        <taxon>Magnoliopsida</taxon>
        <taxon>eudicotyledons</taxon>
        <taxon>Gunneridae</taxon>
        <taxon>Pentapetalae</taxon>
        <taxon>rosids</taxon>
        <taxon>fabids</taxon>
        <taxon>Fabales</taxon>
        <taxon>Fabaceae</taxon>
        <taxon>Papilionoideae</taxon>
        <taxon>50 kb inversion clade</taxon>
        <taxon>NPAAA clade</taxon>
        <taxon>indigoferoid/millettioid clade</taxon>
        <taxon>Phaseoleae</taxon>
        <taxon>Vigna</taxon>
    </lineage>
</organism>
<accession>A0A3Q0FDW1</accession>
<keyword evidence="2" id="KW-1185">Reference proteome</keyword>
<feature type="compositionally biased region" description="Acidic residues" evidence="1">
    <location>
        <begin position="253"/>
        <end position="262"/>
    </location>
</feature>
<gene>
    <name evidence="3" type="primary">LOC106771289</name>
</gene>
<sequence length="262" mass="28341">MNLFQSEIPNELEARKIFLQGFSRDEFPLMIVQTNKHFLAKDQIQFKRLVTCKTKMEGLGKCLQERMMSFSRLKSALNVKRNNQRIRTIRNGITGVRKELHDLRNLRNFGYVDNQRVEGEGKEDCVPEEVPVADADCAPEEVPCEAGDEAFGQANEPAADEGAGQANEAAATEGAVDETTAYEGPANLCIANEGAANEAAAYEGPANLCPADEVVADEGGAPVDEECAVEGDEKASVEGPTHEGCEAHQEGAVDADEEASTH</sequence>
<evidence type="ECO:0000256" key="1">
    <source>
        <dbReference type="SAM" id="MobiDB-lite"/>
    </source>
</evidence>
<evidence type="ECO:0000313" key="2">
    <source>
        <dbReference type="Proteomes" id="UP000087766"/>
    </source>
</evidence>
<reference evidence="2" key="1">
    <citation type="journal article" date="2014" name="Nat. Commun.">
        <title>Genome sequence of mungbean and insights into evolution within Vigna species.</title>
        <authorList>
            <person name="Kang Y.J."/>
            <person name="Kim S.K."/>
            <person name="Kim M.Y."/>
            <person name="Lestari P."/>
            <person name="Kim K.H."/>
            <person name="Ha B.K."/>
            <person name="Jun T.H."/>
            <person name="Hwang W.J."/>
            <person name="Lee T."/>
            <person name="Lee J."/>
            <person name="Shim S."/>
            <person name="Yoon M.Y."/>
            <person name="Jang Y.E."/>
            <person name="Han K.S."/>
            <person name="Taeprayoon P."/>
            <person name="Yoon N."/>
            <person name="Somta P."/>
            <person name="Tanya P."/>
            <person name="Kim K.S."/>
            <person name="Gwag J.G."/>
            <person name="Moon J.K."/>
            <person name="Lee Y.H."/>
            <person name="Park B.S."/>
            <person name="Bombarely A."/>
            <person name="Doyle J.J."/>
            <person name="Jackson S.A."/>
            <person name="Schafleitner R."/>
            <person name="Srinives P."/>
            <person name="Varshney R.K."/>
            <person name="Lee S.H."/>
        </authorList>
    </citation>
    <scope>NUCLEOTIDE SEQUENCE [LARGE SCALE GENOMIC DNA]</scope>
    <source>
        <strain evidence="2">cv. VC1973A</strain>
    </source>
</reference>
<dbReference type="Proteomes" id="UP000087766">
    <property type="component" value="Chromosome 8"/>
</dbReference>
<dbReference type="RefSeq" id="XP_022640809.1">
    <property type="nucleotide sequence ID" value="XM_022785088.1"/>
</dbReference>
<dbReference type="AlphaFoldDB" id="A0A3Q0FDW1"/>
<dbReference type="KEGG" id="vra:106771289"/>
<evidence type="ECO:0000313" key="3">
    <source>
        <dbReference type="RefSeq" id="XP_022640809.1"/>
    </source>
</evidence>
<protein>
    <submittedName>
        <fullName evidence="3">Uncharacterized protein LOC106771289</fullName>
    </submittedName>
</protein>
<dbReference type="GeneID" id="106771289"/>
<proteinExistence type="predicted"/>